<dbReference type="AlphaFoldDB" id="A0AAN6PC24"/>
<dbReference type="EMBL" id="MU854498">
    <property type="protein sequence ID" value="KAK4034028.1"/>
    <property type="molecule type" value="Genomic_DNA"/>
</dbReference>
<dbReference type="Proteomes" id="UP001303115">
    <property type="component" value="Unassembled WGS sequence"/>
</dbReference>
<keyword evidence="2" id="KW-1185">Reference proteome</keyword>
<protein>
    <submittedName>
        <fullName evidence="1">Uncharacterized protein</fullName>
    </submittedName>
</protein>
<evidence type="ECO:0000313" key="2">
    <source>
        <dbReference type="Proteomes" id="UP001303115"/>
    </source>
</evidence>
<reference evidence="2" key="1">
    <citation type="journal article" date="2023" name="Mol. Phylogenet. Evol.">
        <title>Genome-scale phylogeny and comparative genomics of the fungal order Sordariales.</title>
        <authorList>
            <person name="Hensen N."/>
            <person name="Bonometti L."/>
            <person name="Westerberg I."/>
            <person name="Brannstrom I.O."/>
            <person name="Guillou S."/>
            <person name="Cros-Aarteil S."/>
            <person name="Calhoun S."/>
            <person name="Haridas S."/>
            <person name="Kuo A."/>
            <person name="Mondo S."/>
            <person name="Pangilinan J."/>
            <person name="Riley R."/>
            <person name="LaButti K."/>
            <person name="Andreopoulos B."/>
            <person name="Lipzen A."/>
            <person name="Chen C."/>
            <person name="Yan M."/>
            <person name="Daum C."/>
            <person name="Ng V."/>
            <person name="Clum A."/>
            <person name="Steindorff A."/>
            <person name="Ohm R.A."/>
            <person name="Martin F."/>
            <person name="Silar P."/>
            <person name="Natvig D.O."/>
            <person name="Lalanne C."/>
            <person name="Gautier V."/>
            <person name="Ament-Velasquez S.L."/>
            <person name="Kruys A."/>
            <person name="Hutchinson M.I."/>
            <person name="Powell A.J."/>
            <person name="Barry K."/>
            <person name="Miller A.N."/>
            <person name="Grigoriev I.V."/>
            <person name="Debuchy R."/>
            <person name="Gladieux P."/>
            <person name="Hiltunen Thoren M."/>
            <person name="Johannesson H."/>
        </authorList>
    </citation>
    <scope>NUCLEOTIDE SEQUENCE [LARGE SCALE GENOMIC DNA]</scope>
    <source>
        <strain evidence="2">CBS 284.82</strain>
    </source>
</reference>
<proteinExistence type="predicted"/>
<organism evidence="1 2">
    <name type="scientific">Parachaetomium inaequale</name>
    <dbReference type="NCBI Taxonomy" id="2588326"/>
    <lineage>
        <taxon>Eukaryota</taxon>
        <taxon>Fungi</taxon>
        <taxon>Dikarya</taxon>
        <taxon>Ascomycota</taxon>
        <taxon>Pezizomycotina</taxon>
        <taxon>Sordariomycetes</taxon>
        <taxon>Sordariomycetidae</taxon>
        <taxon>Sordariales</taxon>
        <taxon>Chaetomiaceae</taxon>
        <taxon>Parachaetomium</taxon>
    </lineage>
</organism>
<name>A0AAN6PC24_9PEZI</name>
<comment type="caution">
    <text evidence="1">The sequence shown here is derived from an EMBL/GenBank/DDBJ whole genome shotgun (WGS) entry which is preliminary data.</text>
</comment>
<accession>A0AAN6PC24</accession>
<sequence length="209" mass="24875">MARLKSILRWLHGSKDETLWLPSWPPLNPREILADREAYRQRLGYRKYRAPEYVFEDSPLFRLYRLYEWIMADHVINMRNELKIFWWDRWPVASIPDPGEQGDPERYAVLACIPGLIAESFNQRIDLGLRREEPSAILSLEEQLYWASTPKRYEETPAWTEKVPPLKDMLHIPHSQPHTEQLTSLEDADADPHFRKKNILAIRPHIHFV</sequence>
<evidence type="ECO:0000313" key="1">
    <source>
        <dbReference type="EMBL" id="KAK4034028.1"/>
    </source>
</evidence>
<gene>
    <name evidence="1" type="ORF">C8A01DRAFT_49495</name>
</gene>